<evidence type="ECO:0000256" key="2">
    <source>
        <dbReference type="ARBA" id="ARBA00004532"/>
    </source>
</evidence>
<evidence type="ECO:0000256" key="1">
    <source>
        <dbReference type="ARBA" id="ARBA00004175"/>
    </source>
</evidence>
<dbReference type="PANTHER" id="PTHR40388:SF2">
    <property type="entry name" value="ACTINOPORIN-LIKE PROTEIN"/>
    <property type="match status" value="1"/>
</dbReference>
<dbReference type="InterPro" id="IPR009104">
    <property type="entry name" value="Anemon_actinoporin-like"/>
</dbReference>
<dbReference type="Pfam" id="PF06369">
    <property type="entry name" value="Anemone_cytotox"/>
    <property type="match status" value="1"/>
</dbReference>
<dbReference type="GO" id="GO:0015267">
    <property type="term" value="F:channel activity"/>
    <property type="evidence" value="ECO:0007669"/>
    <property type="project" value="InterPro"/>
</dbReference>
<evidence type="ECO:0000313" key="6">
    <source>
        <dbReference type="Ensembl" id="ENSOKIP00005114328.1"/>
    </source>
</evidence>
<protein>
    <submittedName>
        <fullName evidence="6">Uncharacterized protein</fullName>
    </submittedName>
</protein>
<evidence type="ECO:0000256" key="3">
    <source>
        <dbReference type="ARBA" id="ARBA00022537"/>
    </source>
</evidence>
<dbReference type="InterPro" id="IPR050677">
    <property type="entry name" value="Actinoporin_PFT"/>
</dbReference>
<dbReference type="GO" id="GO:0042151">
    <property type="term" value="C:nematocyst"/>
    <property type="evidence" value="ECO:0007669"/>
    <property type="project" value="UniProtKB-SubCell"/>
</dbReference>
<keyword evidence="5" id="KW-0166">Nematocyst</keyword>
<keyword evidence="4" id="KW-0472">Membrane</keyword>
<dbReference type="Proteomes" id="UP000694557">
    <property type="component" value="Unassembled WGS sequence"/>
</dbReference>
<keyword evidence="4" id="KW-1053">Target membrane</keyword>
<keyword evidence="7" id="KW-1185">Reference proteome</keyword>
<dbReference type="GO" id="GO:0044218">
    <property type="term" value="C:other organism cell membrane"/>
    <property type="evidence" value="ECO:0007669"/>
    <property type="project" value="UniProtKB-KW"/>
</dbReference>
<evidence type="ECO:0000256" key="4">
    <source>
        <dbReference type="ARBA" id="ARBA00023298"/>
    </source>
</evidence>
<reference evidence="6" key="1">
    <citation type="submission" date="2025-08" db="UniProtKB">
        <authorList>
            <consortium name="Ensembl"/>
        </authorList>
    </citation>
    <scope>IDENTIFICATION</scope>
</reference>
<comment type="subcellular location">
    <subcellularLocation>
        <location evidence="2">Nematocyst</location>
    </subcellularLocation>
    <subcellularLocation>
        <location evidence="1">Target cell membrane</location>
    </subcellularLocation>
</comment>
<keyword evidence="3" id="KW-1052">Target cell membrane</keyword>
<dbReference type="GO" id="GO:0006812">
    <property type="term" value="P:monoatomic cation transport"/>
    <property type="evidence" value="ECO:0007669"/>
    <property type="project" value="InterPro"/>
</dbReference>
<dbReference type="GO" id="GO:0046931">
    <property type="term" value="P:pore complex assembly"/>
    <property type="evidence" value="ECO:0007669"/>
    <property type="project" value="InterPro"/>
</dbReference>
<proteinExistence type="predicted"/>
<dbReference type="AlphaFoldDB" id="A0A8C7NAL2"/>
<evidence type="ECO:0000256" key="5">
    <source>
        <dbReference type="ARBA" id="ARBA00023331"/>
    </source>
</evidence>
<sequence>MSIPTWAESLMAISSSIPTNRNCTIETTNDCSSHVLVNPKVHMYSGYNLSPLEPTVGPSKRDVSTFTKTAGKARGAVAVMFSVPFDYNLFSNWFAVGIFNNCKLCDEALYGEMYNSVERRFVRGEGDGSSITYKGDHVTIKASMSCGSRAVMKVEVCDS</sequence>
<dbReference type="Gene3D" id="2.60.270.20">
    <property type="entry name" value="Cytolysin/lectin"/>
    <property type="match status" value="2"/>
</dbReference>
<dbReference type="Ensembl" id="ENSOKIT00005122338.1">
    <property type="protein sequence ID" value="ENSOKIP00005114328.1"/>
    <property type="gene ID" value="ENSOKIG00005049675.1"/>
</dbReference>
<reference evidence="6" key="2">
    <citation type="submission" date="2025-09" db="UniProtKB">
        <authorList>
            <consortium name="Ensembl"/>
        </authorList>
    </citation>
    <scope>IDENTIFICATION</scope>
</reference>
<organism evidence="6 7">
    <name type="scientific">Oncorhynchus kisutch</name>
    <name type="common">Coho salmon</name>
    <name type="synonym">Salmo kisutch</name>
    <dbReference type="NCBI Taxonomy" id="8019"/>
    <lineage>
        <taxon>Eukaryota</taxon>
        <taxon>Metazoa</taxon>
        <taxon>Chordata</taxon>
        <taxon>Craniata</taxon>
        <taxon>Vertebrata</taxon>
        <taxon>Euteleostomi</taxon>
        <taxon>Actinopterygii</taxon>
        <taxon>Neopterygii</taxon>
        <taxon>Teleostei</taxon>
        <taxon>Protacanthopterygii</taxon>
        <taxon>Salmoniformes</taxon>
        <taxon>Salmonidae</taxon>
        <taxon>Salmoninae</taxon>
        <taxon>Oncorhynchus</taxon>
    </lineage>
</organism>
<dbReference type="SUPFAM" id="SSF63724">
    <property type="entry name" value="Cytolysin/lectin"/>
    <property type="match status" value="1"/>
</dbReference>
<accession>A0A8C7NAL2</accession>
<name>A0A8C7NAL2_ONCKI</name>
<dbReference type="PANTHER" id="PTHR40388">
    <property type="entry name" value="BRYOPORIN"/>
    <property type="match status" value="1"/>
</dbReference>
<dbReference type="GO" id="GO:0051715">
    <property type="term" value="P:cytolysis in another organism"/>
    <property type="evidence" value="ECO:0007669"/>
    <property type="project" value="InterPro"/>
</dbReference>
<dbReference type="GeneTree" id="ENSGT00940000164286"/>
<dbReference type="InterPro" id="IPR015926">
    <property type="entry name" value="Cytolysin/lectin"/>
</dbReference>
<evidence type="ECO:0000313" key="7">
    <source>
        <dbReference type="Proteomes" id="UP000694557"/>
    </source>
</evidence>
<dbReference type="GO" id="GO:0046930">
    <property type="term" value="C:pore complex"/>
    <property type="evidence" value="ECO:0007669"/>
    <property type="project" value="InterPro"/>
</dbReference>